<dbReference type="GO" id="GO:0009279">
    <property type="term" value="C:cell outer membrane"/>
    <property type="evidence" value="ECO:0007669"/>
    <property type="project" value="InterPro"/>
</dbReference>
<name>K6ZU12_9ALTE</name>
<dbReference type="Proteomes" id="UP000006322">
    <property type="component" value="Unassembled WGS sequence"/>
</dbReference>
<dbReference type="OrthoDB" id="9778934at2"/>
<dbReference type="SUPFAM" id="SSF103515">
    <property type="entry name" value="Autotransporter"/>
    <property type="match status" value="1"/>
</dbReference>
<gene>
    <name evidence="3" type="primary">pcoB</name>
    <name evidence="3" type="ORF">GPLA_1374</name>
</gene>
<feature type="signal peptide" evidence="2">
    <location>
        <begin position="1"/>
        <end position="28"/>
    </location>
</feature>
<evidence type="ECO:0000256" key="1">
    <source>
        <dbReference type="SAM" id="MobiDB-lite"/>
    </source>
</evidence>
<dbReference type="EMBL" id="BAER01000035">
    <property type="protein sequence ID" value="GAC32288.1"/>
    <property type="molecule type" value="Genomic_DNA"/>
</dbReference>
<sequence>MINPLNTLSAAGILFSCSALLTSQNVEAQQYSEQSAAAQEQASGAMDHSKMAHSKMDMDATDQDAMDQDAMDHSKMDHSKMNMDAMDQGTMDHSKMDHSKMDMDAMDQGTMDHSKMNHSEMDMDATDQSTMDHSNMDMDAMDQGAMDHSAMKMQPQGGEAPANARDPHAYSSGYTLTDGPYALAIPKRLTLADEHSFWSVLGDRLEYNNDENSTVYDVQGWYGTTFERAVVKAEGDVVQGQLVESQTELLWSHAFAAYWDTQLGIRYDQFDEGEDRRWLAFGFQGLAPYWFEVDVSAYLGENGRTAVSAEAEYELLLTQRWVLQSRVEMSLNGKDDEINGVGKGLSSLSAGLRLRYEFSRQFAPYVGIEWTQKYGNSADFARARDEEASNTSVVAGLRFWF</sequence>
<accession>K6ZU12</accession>
<evidence type="ECO:0000313" key="4">
    <source>
        <dbReference type="Proteomes" id="UP000006322"/>
    </source>
</evidence>
<dbReference type="Pfam" id="PF05275">
    <property type="entry name" value="CopB"/>
    <property type="match status" value="1"/>
</dbReference>
<comment type="caution">
    <text evidence="3">The sequence shown here is derived from an EMBL/GenBank/DDBJ whole genome shotgun (WGS) entry which is preliminary data.</text>
</comment>
<evidence type="ECO:0000313" key="3">
    <source>
        <dbReference type="EMBL" id="GAC32288.1"/>
    </source>
</evidence>
<proteinExistence type="predicted"/>
<dbReference type="STRING" id="1129793.GPLA_1374"/>
<dbReference type="RefSeq" id="WP_007104086.1">
    <property type="nucleotide sequence ID" value="NZ_BAER01000035.1"/>
</dbReference>
<dbReference type="GO" id="GO:0005507">
    <property type="term" value="F:copper ion binding"/>
    <property type="evidence" value="ECO:0007669"/>
    <property type="project" value="InterPro"/>
</dbReference>
<protein>
    <submittedName>
        <fullName evidence="3">Copper resistance protein B</fullName>
    </submittedName>
</protein>
<reference evidence="4" key="1">
    <citation type="journal article" date="2014" name="Environ. Microbiol.">
        <title>Comparative genomics of the marine bacterial genus Glaciecola reveals the high degree of genomic diversity and genomic characteristic for cold adaptation.</title>
        <authorList>
            <person name="Qin Q.L."/>
            <person name="Xie B.B."/>
            <person name="Yu Y."/>
            <person name="Shu Y.L."/>
            <person name="Rong J.C."/>
            <person name="Zhang Y.J."/>
            <person name="Zhao D.L."/>
            <person name="Chen X.L."/>
            <person name="Zhang X.Y."/>
            <person name="Chen B."/>
            <person name="Zhou B.C."/>
            <person name="Zhang Y.Z."/>
        </authorList>
    </citation>
    <scope>NUCLEOTIDE SEQUENCE [LARGE SCALE GENOMIC DNA]</scope>
    <source>
        <strain evidence="4">LMG 21857</strain>
    </source>
</reference>
<dbReference type="InterPro" id="IPR007939">
    <property type="entry name" value="Cu-R_B_prcur"/>
</dbReference>
<feature type="compositionally biased region" description="Basic and acidic residues" evidence="1">
    <location>
        <begin position="47"/>
        <end position="58"/>
    </location>
</feature>
<keyword evidence="4" id="KW-1185">Reference proteome</keyword>
<feature type="region of interest" description="Disordered" evidence="1">
    <location>
        <begin position="32"/>
        <end position="58"/>
    </location>
</feature>
<feature type="region of interest" description="Disordered" evidence="1">
    <location>
        <begin position="151"/>
        <end position="170"/>
    </location>
</feature>
<evidence type="ECO:0000256" key="2">
    <source>
        <dbReference type="SAM" id="SignalP"/>
    </source>
</evidence>
<organism evidence="3 4">
    <name type="scientific">Paraglaciecola polaris LMG 21857</name>
    <dbReference type="NCBI Taxonomy" id="1129793"/>
    <lineage>
        <taxon>Bacteria</taxon>
        <taxon>Pseudomonadati</taxon>
        <taxon>Pseudomonadota</taxon>
        <taxon>Gammaproteobacteria</taxon>
        <taxon>Alteromonadales</taxon>
        <taxon>Alteromonadaceae</taxon>
        <taxon>Paraglaciecola</taxon>
    </lineage>
</organism>
<keyword evidence="2" id="KW-0732">Signal</keyword>
<dbReference type="AlphaFoldDB" id="K6ZU12"/>
<dbReference type="InterPro" id="IPR036709">
    <property type="entry name" value="Autotransporte_beta_dom_sf"/>
</dbReference>
<feature type="compositionally biased region" description="Low complexity" evidence="1">
    <location>
        <begin position="32"/>
        <end position="43"/>
    </location>
</feature>
<dbReference type="GO" id="GO:0006878">
    <property type="term" value="P:intracellular copper ion homeostasis"/>
    <property type="evidence" value="ECO:0007669"/>
    <property type="project" value="InterPro"/>
</dbReference>
<feature type="chain" id="PRO_5003898609" evidence="2">
    <location>
        <begin position="29"/>
        <end position="401"/>
    </location>
</feature>